<evidence type="ECO:0000256" key="1">
    <source>
        <dbReference type="ARBA" id="ARBA00022692"/>
    </source>
</evidence>
<gene>
    <name evidence="5" type="ORF">Goari_005459</name>
</gene>
<sequence length="144" mass="15989">MESWTQLFNHGKPFLAMILMQSSYAVMSIIAKYALNQGMSPHVLVAYRLAVAAVIITPFAIENEAEDDIQYLYQDNADQLTRVMPVLDHNFFYTGMKYTTATFTTAMCNILPALTFALACIVKLERVEIGKVRSQAKVAGTAVA</sequence>
<evidence type="ECO:0008006" key="7">
    <source>
        <dbReference type="Google" id="ProtNLM"/>
    </source>
</evidence>
<evidence type="ECO:0000256" key="3">
    <source>
        <dbReference type="ARBA" id="ARBA00023136"/>
    </source>
</evidence>
<keyword evidence="1 4" id="KW-0812">Transmembrane</keyword>
<feature type="non-terminal residue" evidence="5">
    <location>
        <position position="144"/>
    </location>
</feature>
<organism evidence="5 6">
    <name type="scientific">Gossypium aridum</name>
    <name type="common">American cotton</name>
    <name type="synonym">Erioxylum aridum</name>
    <dbReference type="NCBI Taxonomy" id="34290"/>
    <lineage>
        <taxon>Eukaryota</taxon>
        <taxon>Viridiplantae</taxon>
        <taxon>Streptophyta</taxon>
        <taxon>Embryophyta</taxon>
        <taxon>Tracheophyta</taxon>
        <taxon>Spermatophyta</taxon>
        <taxon>Magnoliopsida</taxon>
        <taxon>eudicotyledons</taxon>
        <taxon>Gunneridae</taxon>
        <taxon>Pentapetalae</taxon>
        <taxon>rosids</taxon>
        <taxon>malvids</taxon>
        <taxon>Malvales</taxon>
        <taxon>Malvaceae</taxon>
        <taxon>Malvoideae</taxon>
        <taxon>Gossypium</taxon>
    </lineage>
</organism>
<name>A0A7J8YQN7_GOSAI</name>
<accession>A0A7J8YQN7</accession>
<evidence type="ECO:0000256" key="4">
    <source>
        <dbReference type="SAM" id="Phobius"/>
    </source>
</evidence>
<evidence type="ECO:0000313" key="6">
    <source>
        <dbReference type="Proteomes" id="UP000593577"/>
    </source>
</evidence>
<dbReference type="GO" id="GO:0022857">
    <property type="term" value="F:transmembrane transporter activity"/>
    <property type="evidence" value="ECO:0007669"/>
    <property type="project" value="InterPro"/>
</dbReference>
<dbReference type="PANTHER" id="PTHR31218">
    <property type="entry name" value="WAT1-RELATED PROTEIN"/>
    <property type="match status" value="1"/>
</dbReference>
<comment type="caution">
    <text evidence="5">The sequence shown here is derived from an EMBL/GenBank/DDBJ whole genome shotgun (WGS) entry which is preliminary data.</text>
</comment>
<dbReference type="EMBL" id="JABFAA010340295">
    <property type="protein sequence ID" value="MBA0701835.1"/>
    <property type="molecule type" value="Genomic_DNA"/>
</dbReference>
<keyword evidence="6" id="KW-1185">Reference proteome</keyword>
<feature type="transmembrane region" description="Helical" evidence="4">
    <location>
        <begin position="42"/>
        <end position="61"/>
    </location>
</feature>
<evidence type="ECO:0000256" key="2">
    <source>
        <dbReference type="ARBA" id="ARBA00022989"/>
    </source>
</evidence>
<dbReference type="GO" id="GO:0016020">
    <property type="term" value="C:membrane"/>
    <property type="evidence" value="ECO:0007669"/>
    <property type="project" value="InterPro"/>
</dbReference>
<keyword evidence="3 4" id="KW-0472">Membrane</keyword>
<protein>
    <recommendedName>
        <fullName evidence="7">WAT1-related protein</fullName>
    </recommendedName>
</protein>
<dbReference type="AlphaFoldDB" id="A0A7J8YQN7"/>
<keyword evidence="2 4" id="KW-1133">Transmembrane helix</keyword>
<dbReference type="Proteomes" id="UP000593577">
    <property type="component" value="Unassembled WGS sequence"/>
</dbReference>
<feature type="transmembrane region" description="Helical" evidence="4">
    <location>
        <begin position="101"/>
        <end position="124"/>
    </location>
</feature>
<dbReference type="InterPro" id="IPR030184">
    <property type="entry name" value="WAT1-related"/>
</dbReference>
<reference evidence="5 6" key="1">
    <citation type="journal article" date="2019" name="Genome Biol. Evol.">
        <title>Insights into the evolution of the New World diploid cottons (Gossypium, subgenus Houzingenia) based on genome sequencing.</title>
        <authorList>
            <person name="Grover C.E."/>
            <person name="Arick M.A. 2nd"/>
            <person name="Thrash A."/>
            <person name="Conover J.L."/>
            <person name="Sanders W.S."/>
            <person name="Peterson D.G."/>
            <person name="Frelichowski J.E."/>
            <person name="Scheffler J.A."/>
            <person name="Scheffler B.E."/>
            <person name="Wendel J.F."/>
        </authorList>
    </citation>
    <scope>NUCLEOTIDE SEQUENCE [LARGE SCALE GENOMIC DNA]</scope>
    <source>
        <strain evidence="5">185</strain>
        <tissue evidence="5">Leaf</tissue>
    </source>
</reference>
<evidence type="ECO:0000313" key="5">
    <source>
        <dbReference type="EMBL" id="MBA0701835.1"/>
    </source>
</evidence>
<proteinExistence type="predicted"/>
<feature type="transmembrane region" description="Helical" evidence="4">
    <location>
        <begin position="14"/>
        <end position="35"/>
    </location>
</feature>